<protein>
    <submittedName>
        <fullName evidence="1">Uncharacterized protein</fullName>
    </submittedName>
</protein>
<evidence type="ECO:0000313" key="1">
    <source>
        <dbReference type="EMBL" id="EJF56869.1"/>
    </source>
</evidence>
<dbReference type="KEGG" id="dsq:DICSQDRAFT_174457"/>
<dbReference type="Proteomes" id="UP000053319">
    <property type="component" value="Unassembled WGS sequence"/>
</dbReference>
<gene>
    <name evidence="1" type="ORF">DICSQDRAFT_174457</name>
</gene>
<name>R7SL55_DICSQ</name>
<proteinExistence type="predicted"/>
<sequence>MCRRLQVRIFYKWCNHGVTYPDEIPQPPPDLYRGCLQEALLALPTVPAAAQ</sequence>
<accession>R7SL55</accession>
<dbReference type="HOGENOM" id="CLU_3106313_0_0_1"/>
<dbReference type="GeneID" id="18839953"/>
<reference evidence="1 2" key="1">
    <citation type="journal article" date="2012" name="Science">
        <title>The Paleozoic origin of enzymatic lignin decomposition reconstructed from 31 fungal genomes.</title>
        <authorList>
            <person name="Floudas D."/>
            <person name="Binder M."/>
            <person name="Riley R."/>
            <person name="Barry K."/>
            <person name="Blanchette R.A."/>
            <person name="Henrissat B."/>
            <person name="Martinez A.T."/>
            <person name="Otillar R."/>
            <person name="Spatafora J.W."/>
            <person name="Yadav J.S."/>
            <person name="Aerts A."/>
            <person name="Benoit I."/>
            <person name="Boyd A."/>
            <person name="Carlson A."/>
            <person name="Copeland A."/>
            <person name="Coutinho P.M."/>
            <person name="de Vries R.P."/>
            <person name="Ferreira P."/>
            <person name="Findley K."/>
            <person name="Foster B."/>
            <person name="Gaskell J."/>
            <person name="Glotzer D."/>
            <person name="Gorecki P."/>
            <person name="Heitman J."/>
            <person name="Hesse C."/>
            <person name="Hori C."/>
            <person name="Igarashi K."/>
            <person name="Jurgens J.A."/>
            <person name="Kallen N."/>
            <person name="Kersten P."/>
            <person name="Kohler A."/>
            <person name="Kuees U."/>
            <person name="Kumar T.K.A."/>
            <person name="Kuo A."/>
            <person name="LaButti K."/>
            <person name="Larrondo L.F."/>
            <person name="Lindquist E."/>
            <person name="Ling A."/>
            <person name="Lombard V."/>
            <person name="Lucas S."/>
            <person name="Lundell T."/>
            <person name="Martin R."/>
            <person name="McLaughlin D.J."/>
            <person name="Morgenstern I."/>
            <person name="Morin E."/>
            <person name="Murat C."/>
            <person name="Nagy L.G."/>
            <person name="Nolan M."/>
            <person name="Ohm R.A."/>
            <person name="Patyshakuliyeva A."/>
            <person name="Rokas A."/>
            <person name="Ruiz-Duenas F.J."/>
            <person name="Sabat G."/>
            <person name="Salamov A."/>
            <person name="Samejima M."/>
            <person name="Schmutz J."/>
            <person name="Slot J.C."/>
            <person name="St John F."/>
            <person name="Stenlid J."/>
            <person name="Sun H."/>
            <person name="Sun S."/>
            <person name="Syed K."/>
            <person name="Tsang A."/>
            <person name="Wiebenga A."/>
            <person name="Young D."/>
            <person name="Pisabarro A."/>
            <person name="Eastwood D.C."/>
            <person name="Martin F."/>
            <person name="Cullen D."/>
            <person name="Grigoriev I.V."/>
            <person name="Hibbett D.S."/>
        </authorList>
    </citation>
    <scope>NUCLEOTIDE SEQUENCE [LARGE SCALE GENOMIC DNA]</scope>
    <source>
        <strain evidence="1 2">LYAD-421 SS1</strain>
    </source>
</reference>
<dbReference type="AlphaFoldDB" id="R7SL55"/>
<organism evidence="1 2">
    <name type="scientific">Dichomitus squalens (strain LYAD-421)</name>
    <name type="common">Western red white-rot fungus</name>
    <dbReference type="NCBI Taxonomy" id="732165"/>
    <lineage>
        <taxon>Eukaryota</taxon>
        <taxon>Fungi</taxon>
        <taxon>Dikarya</taxon>
        <taxon>Basidiomycota</taxon>
        <taxon>Agaricomycotina</taxon>
        <taxon>Agaricomycetes</taxon>
        <taxon>Polyporales</taxon>
        <taxon>Polyporaceae</taxon>
        <taxon>Dichomitus</taxon>
    </lineage>
</organism>
<evidence type="ECO:0000313" key="2">
    <source>
        <dbReference type="Proteomes" id="UP000053319"/>
    </source>
</evidence>
<dbReference type="EMBL" id="JH719461">
    <property type="protein sequence ID" value="EJF56869.1"/>
    <property type="molecule type" value="Genomic_DNA"/>
</dbReference>
<dbReference type="RefSeq" id="XP_007370360.1">
    <property type="nucleotide sequence ID" value="XM_007370298.1"/>
</dbReference>